<keyword evidence="1" id="KW-0808">Transferase</keyword>
<dbReference type="SUPFAM" id="SSF56112">
    <property type="entry name" value="Protein kinase-like (PK-like)"/>
    <property type="match status" value="1"/>
</dbReference>
<comment type="similarity">
    <text evidence="1">Belongs to the fructosamine kinase family.</text>
</comment>
<evidence type="ECO:0000313" key="2">
    <source>
        <dbReference type="EMBL" id="TDQ55819.1"/>
    </source>
</evidence>
<dbReference type="Pfam" id="PF03881">
    <property type="entry name" value="Fructosamin_kin"/>
    <property type="match status" value="1"/>
</dbReference>
<dbReference type="Gene3D" id="1.20.1270.240">
    <property type="match status" value="1"/>
</dbReference>
<dbReference type="PANTHER" id="PTHR12149:SF8">
    <property type="entry name" value="PROTEIN-RIBULOSAMINE 3-KINASE"/>
    <property type="match status" value="1"/>
</dbReference>
<dbReference type="InterPro" id="IPR011009">
    <property type="entry name" value="Kinase-like_dom_sf"/>
</dbReference>
<evidence type="ECO:0000256" key="1">
    <source>
        <dbReference type="PIRNR" id="PIRNR006221"/>
    </source>
</evidence>
<accession>A0A4R6V9E3</accession>
<dbReference type="EMBL" id="SNYO01000005">
    <property type="protein sequence ID" value="TDQ55819.1"/>
    <property type="molecule type" value="Genomic_DNA"/>
</dbReference>
<comment type="caution">
    <text evidence="2">The sequence shown here is derived from an EMBL/GenBank/DDBJ whole genome shotgun (WGS) entry which is preliminary data.</text>
</comment>
<protein>
    <submittedName>
        <fullName evidence="2">Fructosamine-3-kinase</fullName>
    </submittedName>
</protein>
<evidence type="ECO:0000313" key="3">
    <source>
        <dbReference type="Proteomes" id="UP000295705"/>
    </source>
</evidence>
<dbReference type="InterPro" id="IPR016477">
    <property type="entry name" value="Fructo-/Ketosamine-3-kinase"/>
</dbReference>
<dbReference type="Gene3D" id="3.30.200.20">
    <property type="entry name" value="Phosphorylase Kinase, domain 1"/>
    <property type="match status" value="1"/>
</dbReference>
<dbReference type="PIRSF" id="PIRSF006221">
    <property type="entry name" value="Ketosamine-3-kinase"/>
    <property type="match status" value="1"/>
</dbReference>
<gene>
    <name evidence="2" type="ORF">EV188_105217</name>
</gene>
<organism evidence="2 3">
    <name type="scientific">Actinomycetospora succinea</name>
    <dbReference type="NCBI Taxonomy" id="663603"/>
    <lineage>
        <taxon>Bacteria</taxon>
        <taxon>Bacillati</taxon>
        <taxon>Actinomycetota</taxon>
        <taxon>Actinomycetes</taxon>
        <taxon>Pseudonocardiales</taxon>
        <taxon>Pseudonocardiaceae</taxon>
        <taxon>Actinomycetospora</taxon>
    </lineage>
</organism>
<dbReference type="GO" id="GO:0016301">
    <property type="term" value="F:kinase activity"/>
    <property type="evidence" value="ECO:0007669"/>
    <property type="project" value="UniProtKB-UniRule"/>
</dbReference>
<keyword evidence="1 2" id="KW-0418">Kinase</keyword>
<proteinExistence type="inferred from homology"/>
<dbReference type="Gene3D" id="1.10.510.10">
    <property type="entry name" value="Transferase(Phosphotransferase) domain 1"/>
    <property type="match status" value="1"/>
</dbReference>
<reference evidence="2 3" key="1">
    <citation type="submission" date="2019-03" db="EMBL/GenBank/DDBJ databases">
        <title>Genomic Encyclopedia of Type Strains, Phase IV (KMG-IV): sequencing the most valuable type-strain genomes for metagenomic binning, comparative biology and taxonomic classification.</title>
        <authorList>
            <person name="Goeker M."/>
        </authorList>
    </citation>
    <scope>NUCLEOTIDE SEQUENCE [LARGE SCALE GENOMIC DNA]</scope>
    <source>
        <strain evidence="2 3">DSM 45775</strain>
    </source>
</reference>
<dbReference type="AlphaFoldDB" id="A0A4R6V9E3"/>
<sequence length="265" mass="27708">MTSVGSLLAGTGGGVQMATLDDGTEVVVKSAEPSAIAAEAAGLRWLADPGTVGVPEVLGETEGRMVSTRVPSGRADRDAAETFGRGLAALHAAGASAFGAPPPGGPVHAWIGEARMVNETGEHWPSWYAEHRVLPHARRALRGDDLALVERACARFDDVAGPSEPPARLHGDLWTGNVLWSGGRGWVIDPAAHGGHRETDLAMLALFGAPELETILAAYDEAAPLADGWRDRVGLHQLWPLLVHAELFGGGYGDRALTVCSRIAS</sequence>
<keyword evidence="3" id="KW-1185">Reference proteome</keyword>
<name>A0A4R6V9E3_9PSEU</name>
<dbReference type="Proteomes" id="UP000295705">
    <property type="component" value="Unassembled WGS sequence"/>
</dbReference>
<dbReference type="PANTHER" id="PTHR12149">
    <property type="entry name" value="FRUCTOSAMINE 3 KINASE-RELATED PROTEIN"/>
    <property type="match status" value="1"/>
</dbReference>